<comment type="caution">
    <text evidence="1">The sequence shown here is derived from an EMBL/GenBank/DDBJ whole genome shotgun (WGS) entry which is preliminary data.</text>
</comment>
<dbReference type="EMBL" id="AMFJ01034432">
    <property type="protein sequence ID" value="EKD29375.1"/>
    <property type="molecule type" value="Genomic_DNA"/>
</dbReference>
<accession>K1XGH7</accession>
<reference evidence="1" key="1">
    <citation type="journal article" date="2012" name="Science">
        <title>Fermentation, hydrogen, and sulfur metabolism in multiple uncultivated bacterial phyla.</title>
        <authorList>
            <person name="Wrighton K.C."/>
            <person name="Thomas B.C."/>
            <person name="Sharon I."/>
            <person name="Miller C.S."/>
            <person name="Castelle C.J."/>
            <person name="VerBerkmoes N.C."/>
            <person name="Wilkins M.J."/>
            <person name="Hettich R.L."/>
            <person name="Lipton M.S."/>
            <person name="Williams K.H."/>
            <person name="Long P.E."/>
            <person name="Banfield J.F."/>
        </authorList>
    </citation>
    <scope>NUCLEOTIDE SEQUENCE [LARGE SCALE GENOMIC DNA]</scope>
</reference>
<name>K1XGH7_9BACT</name>
<gene>
    <name evidence="1" type="ORF">ACD_78C00432G0001</name>
</gene>
<dbReference type="AlphaFoldDB" id="K1XGH7"/>
<evidence type="ECO:0000313" key="1">
    <source>
        <dbReference type="EMBL" id="EKD29375.1"/>
    </source>
</evidence>
<sequence>MEWVDFDKRLYRNQELNEFMVGVIKVWNRSGLYKAYRELFGEDFPKVKAYYD</sequence>
<protein>
    <submittedName>
        <fullName evidence="1">Uncharacterized protein</fullName>
    </submittedName>
</protein>
<proteinExistence type="predicted"/>
<organism evidence="1">
    <name type="scientific">uncultured bacterium</name>
    <name type="common">gcode 4</name>
    <dbReference type="NCBI Taxonomy" id="1234023"/>
    <lineage>
        <taxon>Bacteria</taxon>
        <taxon>environmental samples</taxon>
    </lineage>
</organism>